<dbReference type="InterPro" id="IPR001624">
    <property type="entry name" value="FliE"/>
</dbReference>
<keyword evidence="6" id="KW-0282">Flagellum</keyword>
<dbReference type="PRINTS" id="PR01006">
    <property type="entry name" value="FLGHOOKFLIE"/>
</dbReference>
<evidence type="ECO:0000256" key="2">
    <source>
        <dbReference type="ARBA" id="ARBA00009272"/>
    </source>
</evidence>
<dbReference type="NCBIfam" id="TIGR00205">
    <property type="entry name" value="fliE"/>
    <property type="match status" value="1"/>
</dbReference>
<keyword evidence="7" id="KW-1185">Reference proteome</keyword>
<accession>A0A1V3NM52</accession>
<evidence type="ECO:0000313" key="6">
    <source>
        <dbReference type="EMBL" id="OOG26189.1"/>
    </source>
</evidence>
<comment type="similarity">
    <text evidence="2 5">Belongs to the FliE family.</text>
</comment>
<keyword evidence="6" id="KW-0966">Cell projection</keyword>
<dbReference type="AlphaFoldDB" id="A0A1V3NM52"/>
<reference evidence="6 7" key="1">
    <citation type="submission" date="2017-02" db="EMBL/GenBank/DDBJ databases">
        <title>Genomic diversity within the haloalkaliphilic genus Thioalkalivibrio.</title>
        <authorList>
            <person name="Ahn A.-C."/>
            <person name="Meier-Kolthoff J."/>
            <person name="Overmars L."/>
            <person name="Richter M."/>
            <person name="Woyke T."/>
            <person name="Sorokin D.Y."/>
            <person name="Muyzer G."/>
        </authorList>
    </citation>
    <scope>NUCLEOTIDE SEQUENCE [LARGE SCALE GENOMIC DNA]</scope>
    <source>
        <strain evidence="6 7">ALJD</strain>
    </source>
</reference>
<dbReference type="PANTHER" id="PTHR34653:SF1">
    <property type="entry name" value="FLAGELLAR HOOK-BASAL BODY COMPLEX PROTEIN FLIE"/>
    <property type="match status" value="1"/>
</dbReference>
<dbReference type="GO" id="GO:0005198">
    <property type="term" value="F:structural molecule activity"/>
    <property type="evidence" value="ECO:0007669"/>
    <property type="project" value="UniProtKB-UniRule"/>
</dbReference>
<proteinExistence type="inferred from homology"/>
<dbReference type="GO" id="GO:0003774">
    <property type="term" value="F:cytoskeletal motor activity"/>
    <property type="evidence" value="ECO:0007669"/>
    <property type="project" value="InterPro"/>
</dbReference>
<dbReference type="RefSeq" id="WP_077278067.1">
    <property type="nucleotide sequence ID" value="NZ_MVBK01000029.1"/>
</dbReference>
<evidence type="ECO:0000256" key="4">
    <source>
        <dbReference type="ARBA" id="ARBA00023143"/>
    </source>
</evidence>
<dbReference type="GO" id="GO:0009425">
    <property type="term" value="C:bacterial-type flagellum basal body"/>
    <property type="evidence" value="ECO:0007669"/>
    <property type="project" value="UniProtKB-SubCell"/>
</dbReference>
<sequence>MSEMQINQVLAQMRALANNAGVNEPAQANGTPDFAQMLKQSLDHVNETQQASAQLSQAFEMGDPNVNLAQVMVAMQKASVSFEAVTQVRNRLLSAYQEIMNMPV</sequence>
<dbReference type="EMBL" id="MVBK01000029">
    <property type="protein sequence ID" value="OOG26189.1"/>
    <property type="molecule type" value="Genomic_DNA"/>
</dbReference>
<dbReference type="OrthoDB" id="8909229at2"/>
<dbReference type="HAMAP" id="MF_00724">
    <property type="entry name" value="FliE"/>
    <property type="match status" value="1"/>
</dbReference>
<dbReference type="GO" id="GO:0071973">
    <property type="term" value="P:bacterial-type flagellum-dependent cell motility"/>
    <property type="evidence" value="ECO:0007669"/>
    <property type="project" value="InterPro"/>
</dbReference>
<comment type="caution">
    <text evidence="6">The sequence shown here is derived from an EMBL/GenBank/DDBJ whole genome shotgun (WGS) entry which is preliminary data.</text>
</comment>
<keyword evidence="6" id="KW-0969">Cilium</keyword>
<name>A0A1V3NM52_9GAMM</name>
<evidence type="ECO:0000256" key="5">
    <source>
        <dbReference type="HAMAP-Rule" id="MF_00724"/>
    </source>
</evidence>
<evidence type="ECO:0000256" key="1">
    <source>
        <dbReference type="ARBA" id="ARBA00004117"/>
    </source>
</evidence>
<protein>
    <recommendedName>
        <fullName evidence="3 5">Flagellar hook-basal body complex protein FliE</fullName>
    </recommendedName>
</protein>
<evidence type="ECO:0000313" key="7">
    <source>
        <dbReference type="Proteomes" id="UP000189462"/>
    </source>
</evidence>
<comment type="subcellular location">
    <subcellularLocation>
        <location evidence="1 5">Bacterial flagellum basal body</location>
    </subcellularLocation>
</comment>
<dbReference type="STRING" id="108003.B1C78_05115"/>
<dbReference type="Pfam" id="PF02049">
    <property type="entry name" value="FliE"/>
    <property type="match status" value="1"/>
</dbReference>
<gene>
    <name evidence="5" type="primary">fliE</name>
    <name evidence="6" type="ORF">B1C78_05115</name>
</gene>
<keyword evidence="4 5" id="KW-0975">Bacterial flagellum</keyword>
<dbReference type="PANTHER" id="PTHR34653">
    <property type="match status" value="1"/>
</dbReference>
<evidence type="ECO:0000256" key="3">
    <source>
        <dbReference type="ARBA" id="ARBA00018024"/>
    </source>
</evidence>
<organism evidence="6 7">
    <name type="scientific">Thioalkalivibrio denitrificans</name>
    <dbReference type="NCBI Taxonomy" id="108003"/>
    <lineage>
        <taxon>Bacteria</taxon>
        <taxon>Pseudomonadati</taxon>
        <taxon>Pseudomonadota</taxon>
        <taxon>Gammaproteobacteria</taxon>
        <taxon>Chromatiales</taxon>
        <taxon>Ectothiorhodospiraceae</taxon>
        <taxon>Thioalkalivibrio</taxon>
    </lineage>
</organism>
<dbReference type="Proteomes" id="UP000189462">
    <property type="component" value="Unassembled WGS sequence"/>
</dbReference>